<evidence type="ECO:0000256" key="3">
    <source>
        <dbReference type="SAM" id="MobiDB-lite"/>
    </source>
</evidence>
<feature type="region of interest" description="Disordered" evidence="3">
    <location>
        <begin position="253"/>
        <end position="282"/>
    </location>
</feature>
<dbReference type="PANTHER" id="PTHR11875">
    <property type="entry name" value="TESTIS-SPECIFIC Y-ENCODED PROTEIN"/>
    <property type="match status" value="1"/>
</dbReference>
<name>A0A5N6TL19_ASPAV</name>
<sequence>MAPQIPSFDHRLEENQPTDAQESKLLFLEEKRVRIENEILRRSILEMRDWYKERDAFIKESEQFKDDFWIRVFASAPAEIDQYVTTPDASALGSALKSMNVERFELNEKGEGEPRSIRLTFEFFTGEQNPFFENDKLVKEFYWRKRSVQTDDGRVKSWEGLVSEPVRIQWKKDMDLTKGLLDAACDLAEAEKKGGDRHDLPEFDILGNKVVELEAAGMENDEEDLDFPSSPVGVSFFGFFGYRGNDITAEESAAVTKKEEERFARRSKGEQVDEEEEEVDEDFEGIEVYPDGEKLAVALADVLWNQALSLFNNSLEAGSDLELEMEDLEDDEEDEEDEQEQRPKKKVKA</sequence>
<organism evidence="4 5">
    <name type="scientific">Aspergillus avenaceus</name>
    <dbReference type="NCBI Taxonomy" id="36643"/>
    <lineage>
        <taxon>Eukaryota</taxon>
        <taxon>Fungi</taxon>
        <taxon>Dikarya</taxon>
        <taxon>Ascomycota</taxon>
        <taxon>Pezizomycotina</taxon>
        <taxon>Eurotiomycetes</taxon>
        <taxon>Eurotiomycetidae</taxon>
        <taxon>Eurotiales</taxon>
        <taxon>Aspergillaceae</taxon>
        <taxon>Aspergillus</taxon>
        <taxon>Aspergillus subgen. Circumdati</taxon>
    </lineage>
</organism>
<dbReference type="GO" id="GO:0005634">
    <property type="term" value="C:nucleus"/>
    <property type="evidence" value="ECO:0007669"/>
    <property type="project" value="InterPro"/>
</dbReference>
<dbReference type="Pfam" id="PF00956">
    <property type="entry name" value="NAP"/>
    <property type="match status" value="1"/>
</dbReference>
<feature type="region of interest" description="Disordered" evidence="3">
    <location>
        <begin position="315"/>
        <end position="349"/>
    </location>
</feature>
<comment type="similarity">
    <text evidence="1 2">Belongs to the nucleosome assembly protein (NAP) family.</text>
</comment>
<dbReference type="Proteomes" id="UP000325780">
    <property type="component" value="Unassembled WGS sequence"/>
</dbReference>
<proteinExistence type="inferred from homology"/>
<dbReference type="SUPFAM" id="SSF143113">
    <property type="entry name" value="NAP-like"/>
    <property type="match status" value="1"/>
</dbReference>
<feature type="compositionally biased region" description="Acidic residues" evidence="3">
    <location>
        <begin position="319"/>
        <end position="339"/>
    </location>
</feature>
<evidence type="ECO:0000313" key="5">
    <source>
        <dbReference type="Proteomes" id="UP000325780"/>
    </source>
</evidence>
<accession>A0A5N6TL19</accession>
<reference evidence="4 5" key="1">
    <citation type="submission" date="2019-04" db="EMBL/GenBank/DDBJ databases">
        <title>Friends and foes A comparative genomics study of 23 Aspergillus species from section Flavi.</title>
        <authorList>
            <consortium name="DOE Joint Genome Institute"/>
            <person name="Kjaerbolling I."/>
            <person name="Vesth T."/>
            <person name="Frisvad J.C."/>
            <person name="Nybo J.L."/>
            <person name="Theobald S."/>
            <person name="Kildgaard S."/>
            <person name="Isbrandt T."/>
            <person name="Kuo A."/>
            <person name="Sato A."/>
            <person name="Lyhne E.K."/>
            <person name="Kogle M.E."/>
            <person name="Wiebenga A."/>
            <person name="Kun R.S."/>
            <person name="Lubbers R.J."/>
            <person name="Makela M.R."/>
            <person name="Barry K."/>
            <person name="Chovatia M."/>
            <person name="Clum A."/>
            <person name="Daum C."/>
            <person name="Haridas S."/>
            <person name="He G."/>
            <person name="LaButti K."/>
            <person name="Lipzen A."/>
            <person name="Mondo S."/>
            <person name="Riley R."/>
            <person name="Salamov A."/>
            <person name="Simmons B.A."/>
            <person name="Magnuson J.K."/>
            <person name="Henrissat B."/>
            <person name="Mortensen U.H."/>
            <person name="Larsen T.O."/>
            <person name="Devries R.P."/>
            <person name="Grigoriev I.V."/>
            <person name="Machida M."/>
            <person name="Baker S.E."/>
            <person name="Andersen M.R."/>
        </authorList>
    </citation>
    <scope>NUCLEOTIDE SEQUENCE [LARGE SCALE GENOMIC DNA]</scope>
    <source>
        <strain evidence="4 5">IBT 18842</strain>
    </source>
</reference>
<gene>
    <name evidence="4" type="ORF">BDV25DRAFT_41247</name>
</gene>
<evidence type="ECO:0000256" key="1">
    <source>
        <dbReference type="ARBA" id="ARBA00009947"/>
    </source>
</evidence>
<dbReference type="InterPro" id="IPR002164">
    <property type="entry name" value="NAP_family"/>
</dbReference>
<dbReference type="Gene3D" id="3.30.1120.90">
    <property type="entry name" value="Nucleosome assembly protein"/>
    <property type="match status" value="1"/>
</dbReference>
<dbReference type="EMBL" id="ML742229">
    <property type="protein sequence ID" value="KAE8147047.1"/>
    <property type="molecule type" value="Genomic_DNA"/>
</dbReference>
<dbReference type="AlphaFoldDB" id="A0A5N6TL19"/>
<evidence type="ECO:0000256" key="2">
    <source>
        <dbReference type="RuleBase" id="RU003876"/>
    </source>
</evidence>
<dbReference type="GO" id="GO:0006334">
    <property type="term" value="P:nucleosome assembly"/>
    <property type="evidence" value="ECO:0007669"/>
    <property type="project" value="InterPro"/>
</dbReference>
<dbReference type="InterPro" id="IPR037231">
    <property type="entry name" value="NAP-like_sf"/>
</dbReference>
<feature type="compositionally biased region" description="Acidic residues" evidence="3">
    <location>
        <begin position="272"/>
        <end position="282"/>
    </location>
</feature>
<feature type="compositionally biased region" description="Basic and acidic residues" evidence="3">
    <location>
        <begin position="256"/>
        <end position="271"/>
    </location>
</feature>
<evidence type="ECO:0000313" key="4">
    <source>
        <dbReference type="EMBL" id="KAE8147047.1"/>
    </source>
</evidence>
<protein>
    <submittedName>
        <fullName evidence="4">Nucleosome assembly protein</fullName>
    </submittedName>
</protein>
<keyword evidence="5" id="KW-1185">Reference proteome</keyword>
<dbReference type="OrthoDB" id="19419at2759"/>